<dbReference type="AlphaFoldDB" id="A0A0A9AUI3"/>
<reference evidence="2" key="1">
    <citation type="submission" date="2014-09" db="EMBL/GenBank/DDBJ databases">
        <authorList>
            <person name="Magalhaes I.L.F."/>
            <person name="Oliveira U."/>
            <person name="Santos F.R."/>
            <person name="Vidigal T.H.D.A."/>
            <person name="Brescovit A.D."/>
            <person name="Santos A.J."/>
        </authorList>
    </citation>
    <scope>NUCLEOTIDE SEQUENCE</scope>
    <source>
        <tissue evidence="2">Shoot tissue taken approximately 20 cm above the soil surface</tissue>
    </source>
</reference>
<keyword evidence="1" id="KW-0472">Membrane</keyword>
<sequence>MEINLNSYLVQSLGSTNQVGRLMLLYINIFTEVISLSMVQSFLK</sequence>
<feature type="transmembrane region" description="Helical" evidence="1">
    <location>
        <begin position="23"/>
        <end position="43"/>
    </location>
</feature>
<protein>
    <submittedName>
        <fullName evidence="2">Uncharacterized protein</fullName>
    </submittedName>
</protein>
<dbReference type="EMBL" id="GBRH01245340">
    <property type="protein sequence ID" value="JAD52555.1"/>
    <property type="molecule type" value="Transcribed_RNA"/>
</dbReference>
<keyword evidence="1" id="KW-1133">Transmembrane helix</keyword>
<evidence type="ECO:0000313" key="2">
    <source>
        <dbReference type="EMBL" id="JAD52555.1"/>
    </source>
</evidence>
<accession>A0A0A9AUI3</accession>
<keyword evidence="1" id="KW-0812">Transmembrane</keyword>
<evidence type="ECO:0000256" key="1">
    <source>
        <dbReference type="SAM" id="Phobius"/>
    </source>
</evidence>
<name>A0A0A9AUI3_ARUDO</name>
<organism evidence="2">
    <name type="scientific">Arundo donax</name>
    <name type="common">Giant reed</name>
    <name type="synonym">Donax arundinaceus</name>
    <dbReference type="NCBI Taxonomy" id="35708"/>
    <lineage>
        <taxon>Eukaryota</taxon>
        <taxon>Viridiplantae</taxon>
        <taxon>Streptophyta</taxon>
        <taxon>Embryophyta</taxon>
        <taxon>Tracheophyta</taxon>
        <taxon>Spermatophyta</taxon>
        <taxon>Magnoliopsida</taxon>
        <taxon>Liliopsida</taxon>
        <taxon>Poales</taxon>
        <taxon>Poaceae</taxon>
        <taxon>PACMAD clade</taxon>
        <taxon>Arundinoideae</taxon>
        <taxon>Arundineae</taxon>
        <taxon>Arundo</taxon>
    </lineage>
</organism>
<reference evidence="2" key="2">
    <citation type="journal article" date="2015" name="Data Brief">
        <title>Shoot transcriptome of the giant reed, Arundo donax.</title>
        <authorList>
            <person name="Barrero R.A."/>
            <person name="Guerrero F.D."/>
            <person name="Moolhuijzen P."/>
            <person name="Goolsby J.A."/>
            <person name="Tidwell J."/>
            <person name="Bellgard S.E."/>
            <person name="Bellgard M.I."/>
        </authorList>
    </citation>
    <scope>NUCLEOTIDE SEQUENCE</scope>
    <source>
        <tissue evidence="2">Shoot tissue taken approximately 20 cm above the soil surface</tissue>
    </source>
</reference>
<proteinExistence type="predicted"/>